<dbReference type="Gene3D" id="3.30.70.260">
    <property type="match status" value="1"/>
</dbReference>
<dbReference type="Gene3D" id="3.10.20.30">
    <property type="match status" value="1"/>
</dbReference>
<comment type="pathway">
    <text evidence="2">Purine metabolism.</text>
</comment>
<dbReference type="Pfam" id="PF13291">
    <property type="entry name" value="ACT_4"/>
    <property type="match status" value="1"/>
</dbReference>
<dbReference type="RefSeq" id="WP_200343819.1">
    <property type="nucleotide sequence ID" value="NZ_NRSJ01000001.1"/>
</dbReference>
<dbReference type="InterPro" id="IPR033655">
    <property type="entry name" value="TGS_RelA/SpoT"/>
</dbReference>
<feature type="compositionally biased region" description="Low complexity" evidence="7">
    <location>
        <begin position="590"/>
        <end position="599"/>
    </location>
</feature>
<dbReference type="GO" id="GO:0005886">
    <property type="term" value="C:plasma membrane"/>
    <property type="evidence" value="ECO:0007669"/>
    <property type="project" value="TreeGrafter"/>
</dbReference>
<dbReference type="SUPFAM" id="SSF81271">
    <property type="entry name" value="TGS-like"/>
    <property type="match status" value="1"/>
</dbReference>
<dbReference type="CDD" id="cd05399">
    <property type="entry name" value="NT_Rel-Spo_like"/>
    <property type="match status" value="1"/>
</dbReference>
<dbReference type="PROSITE" id="PS51671">
    <property type="entry name" value="ACT"/>
    <property type="match status" value="1"/>
</dbReference>
<dbReference type="PANTHER" id="PTHR21262">
    <property type="entry name" value="GUANOSINE-3',5'-BIS DIPHOSPHATE 3'-PYROPHOSPHOHYDROLASE"/>
    <property type="match status" value="1"/>
</dbReference>
<dbReference type="InterPro" id="IPR012676">
    <property type="entry name" value="TGS-like"/>
</dbReference>
<feature type="domain" description="ACT" evidence="8">
    <location>
        <begin position="684"/>
        <end position="759"/>
    </location>
</feature>
<dbReference type="FunFam" id="3.30.460.10:FF:000001">
    <property type="entry name" value="GTP pyrophosphokinase RelA"/>
    <property type="match status" value="1"/>
</dbReference>
<evidence type="ECO:0000259" key="8">
    <source>
        <dbReference type="PROSITE" id="PS51671"/>
    </source>
</evidence>
<dbReference type="GO" id="GO:0008728">
    <property type="term" value="F:GTP diphosphokinase activity"/>
    <property type="evidence" value="ECO:0007669"/>
    <property type="project" value="TreeGrafter"/>
</dbReference>
<evidence type="ECO:0000256" key="7">
    <source>
        <dbReference type="SAM" id="MobiDB-lite"/>
    </source>
</evidence>
<dbReference type="Gene3D" id="1.10.3210.10">
    <property type="entry name" value="Hypothetical protein af1432"/>
    <property type="match status" value="1"/>
</dbReference>
<feature type="domain" description="TGS" evidence="9">
    <location>
        <begin position="419"/>
        <end position="482"/>
    </location>
</feature>
<proteinExistence type="inferred from homology"/>
<keyword evidence="10" id="KW-0808">Transferase</keyword>
<dbReference type="SUPFAM" id="SSF55021">
    <property type="entry name" value="ACT-like"/>
    <property type="match status" value="1"/>
</dbReference>
<dbReference type="SMART" id="SM00954">
    <property type="entry name" value="RelA_SpoT"/>
    <property type="match status" value="1"/>
</dbReference>
<dbReference type="GO" id="GO:0008893">
    <property type="term" value="F:guanosine-3',5'-bis(diphosphate) 3'-diphosphatase activity"/>
    <property type="evidence" value="ECO:0007669"/>
    <property type="project" value="TreeGrafter"/>
</dbReference>
<dbReference type="InterPro" id="IPR045865">
    <property type="entry name" value="ACT-like_dom_sf"/>
</dbReference>
<dbReference type="Pfam" id="PF04607">
    <property type="entry name" value="RelA_SpoT"/>
    <property type="match status" value="1"/>
</dbReference>
<dbReference type="Pfam" id="PF13328">
    <property type="entry name" value="HD_4"/>
    <property type="match status" value="1"/>
</dbReference>
<accession>A0AAJ0U1H5</accession>
<dbReference type="PROSITE" id="PS51880">
    <property type="entry name" value="TGS"/>
    <property type="match status" value="1"/>
</dbReference>
<reference evidence="10" key="2">
    <citation type="journal article" date="2020" name="Microorganisms">
        <title>Osmotic Adaptation and Compatible Solute Biosynthesis of Phototrophic Bacteria as Revealed from Genome Analyses.</title>
        <authorList>
            <person name="Imhoff J.F."/>
            <person name="Rahn T."/>
            <person name="Kunzel S."/>
            <person name="Keller A."/>
            <person name="Neulinger S.C."/>
        </authorList>
    </citation>
    <scope>NUCLEOTIDE SEQUENCE</scope>
    <source>
        <strain evidence="10">DSM 11080</strain>
    </source>
</reference>
<dbReference type="GO" id="GO:0015949">
    <property type="term" value="P:nucleobase-containing small molecule interconversion"/>
    <property type="evidence" value="ECO:0007669"/>
    <property type="project" value="UniProtKB-ARBA"/>
</dbReference>
<dbReference type="CDD" id="cd01668">
    <property type="entry name" value="TGS_RSH"/>
    <property type="match status" value="1"/>
</dbReference>
<comment type="function">
    <text evidence="6">In eubacteria ppGpp (guanosine 3'-diphosphate 5'-diphosphate) is a mediator of the stringent response that coordinates a variety of cellular activities in response to changes in nutritional abundance.</text>
</comment>
<dbReference type="InterPro" id="IPR007685">
    <property type="entry name" value="RelA_SpoT"/>
</dbReference>
<reference evidence="10" key="1">
    <citation type="submission" date="2017-08" db="EMBL/GenBank/DDBJ databases">
        <authorList>
            <person name="Imhoff J.F."/>
            <person name="Rahn T."/>
            <person name="Kuenzel S."/>
            <person name="Neulinger S.C."/>
        </authorList>
    </citation>
    <scope>NUCLEOTIDE SEQUENCE</scope>
    <source>
        <strain evidence="10">DSM 11080</strain>
    </source>
</reference>
<dbReference type="Gene3D" id="3.30.460.10">
    <property type="entry name" value="Beta Polymerase, domain 2"/>
    <property type="match status" value="1"/>
</dbReference>
<dbReference type="InterPro" id="IPR004095">
    <property type="entry name" value="TGS"/>
</dbReference>
<name>A0AAJ0U1H5_9GAMM</name>
<dbReference type="CDD" id="cd04876">
    <property type="entry name" value="ACT_RelA-SpoT"/>
    <property type="match status" value="1"/>
</dbReference>
<gene>
    <name evidence="10" type="primary">relA</name>
    <name evidence="10" type="ORF">CKO40_00855</name>
</gene>
<dbReference type="Pfam" id="PF19296">
    <property type="entry name" value="RelA_AH_RIS"/>
    <property type="match status" value="1"/>
</dbReference>
<dbReference type="GO" id="GO:0042594">
    <property type="term" value="P:response to starvation"/>
    <property type="evidence" value="ECO:0007669"/>
    <property type="project" value="TreeGrafter"/>
</dbReference>
<dbReference type="InterPro" id="IPR012675">
    <property type="entry name" value="Beta-grasp_dom_sf"/>
</dbReference>
<comment type="caution">
    <text evidence="10">The sequence shown here is derived from an EMBL/GenBank/DDBJ whole genome shotgun (WGS) entry which is preliminary data.</text>
</comment>
<feature type="compositionally biased region" description="Basic and acidic residues" evidence="7">
    <location>
        <begin position="579"/>
        <end position="588"/>
    </location>
</feature>
<dbReference type="GO" id="GO:0015969">
    <property type="term" value="P:guanosine tetraphosphate metabolic process"/>
    <property type="evidence" value="ECO:0007669"/>
    <property type="project" value="InterPro"/>
</dbReference>
<dbReference type="SUPFAM" id="SSF109604">
    <property type="entry name" value="HD-domain/PDEase-like"/>
    <property type="match status" value="1"/>
</dbReference>
<organism evidence="10 11">
    <name type="scientific">Halochromatium glycolicum</name>
    <dbReference type="NCBI Taxonomy" id="85075"/>
    <lineage>
        <taxon>Bacteria</taxon>
        <taxon>Pseudomonadati</taxon>
        <taxon>Pseudomonadota</taxon>
        <taxon>Gammaproteobacteria</taxon>
        <taxon>Chromatiales</taxon>
        <taxon>Chromatiaceae</taxon>
        <taxon>Halochromatium</taxon>
    </lineage>
</organism>
<keyword evidence="11" id="KW-1185">Reference proteome</keyword>
<feature type="region of interest" description="Disordered" evidence="7">
    <location>
        <begin position="579"/>
        <end position="610"/>
    </location>
</feature>
<dbReference type="FunFam" id="3.10.20.30:FF:000002">
    <property type="entry name" value="GTP pyrophosphokinase (RelA/SpoT)"/>
    <property type="match status" value="1"/>
</dbReference>
<dbReference type="NCBIfam" id="TIGR00691">
    <property type="entry name" value="spoT_relA"/>
    <property type="match status" value="1"/>
</dbReference>
<dbReference type="Proteomes" id="UP001296776">
    <property type="component" value="Unassembled WGS sequence"/>
</dbReference>
<evidence type="ECO:0000256" key="1">
    <source>
        <dbReference type="ARBA" id="ARBA00019852"/>
    </source>
</evidence>
<evidence type="ECO:0000259" key="9">
    <source>
        <dbReference type="PROSITE" id="PS51880"/>
    </source>
</evidence>
<dbReference type="EMBL" id="NRSJ01000001">
    <property type="protein sequence ID" value="MBK1703135.1"/>
    <property type="molecule type" value="Genomic_DNA"/>
</dbReference>
<evidence type="ECO:0000256" key="6">
    <source>
        <dbReference type="RuleBase" id="RU003847"/>
    </source>
</evidence>
<evidence type="ECO:0000256" key="4">
    <source>
        <dbReference type="ARBA" id="ARBA00032407"/>
    </source>
</evidence>
<evidence type="ECO:0000256" key="2">
    <source>
        <dbReference type="ARBA" id="ARBA00025704"/>
    </source>
</evidence>
<dbReference type="InterPro" id="IPR045600">
    <property type="entry name" value="RelA/SpoT_AH_RIS"/>
</dbReference>
<dbReference type="AlphaFoldDB" id="A0AAJ0U1H5"/>
<dbReference type="SUPFAM" id="SSF81301">
    <property type="entry name" value="Nucleotidyltransferase"/>
    <property type="match status" value="1"/>
</dbReference>
<dbReference type="PANTHER" id="PTHR21262:SF31">
    <property type="entry name" value="GTP PYROPHOSPHOKINASE"/>
    <property type="match status" value="1"/>
</dbReference>
<comment type="similarity">
    <text evidence="6">Belongs to the relA/spoT family.</text>
</comment>
<evidence type="ECO:0000256" key="5">
    <source>
        <dbReference type="ARBA" id="ARBA00033308"/>
    </source>
</evidence>
<evidence type="ECO:0000313" key="11">
    <source>
        <dbReference type="Proteomes" id="UP001296776"/>
    </source>
</evidence>
<dbReference type="InterPro" id="IPR043519">
    <property type="entry name" value="NT_sf"/>
</dbReference>
<dbReference type="InterPro" id="IPR004811">
    <property type="entry name" value="RelA/Spo_fam"/>
</dbReference>
<evidence type="ECO:0000256" key="3">
    <source>
        <dbReference type="ARBA" id="ARBA00029754"/>
    </source>
</evidence>
<protein>
    <recommendedName>
        <fullName evidence="1">GTP pyrophosphokinase</fullName>
    </recommendedName>
    <alternativeName>
        <fullName evidence="4">(p)ppGpp synthase</fullName>
    </alternativeName>
    <alternativeName>
        <fullName evidence="3">ATP:GTP 3'-pyrophosphotransferase</fullName>
    </alternativeName>
    <alternativeName>
        <fullName evidence="5">ppGpp synthase I</fullName>
    </alternativeName>
</protein>
<dbReference type="InterPro" id="IPR002912">
    <property type="entry name" value="ACT_dom"/>
</dbReference>
<dbReference type="Pfam" id="PF02824">
    <property type="entry name" value="TGS"/>
    <property type="match status" value="1"/>
</dbReference>
<sequence>MVTPSSRLPPPPTDDATTAQLWVERLPESYDAEARARIGDATALMQRCVGDEQLETGDSAVRHRLASADILVGLRMDAQTLCAALLGGCLGRGNIDVASLDTRCGAGVARMVQDLGRIGQLAELEPKASGGRRGKPREHQRREENLRRMLLAIAEDVRAILVVLAERLYLMRAAKRLPAERQRELAYETQRLYAPLANRLGVWQLKWELEDLALRYLEPAEYQRIARLLRERRDERQAYIAEVIATLEREFQRVGLHANISGRPKHIYSIWRKMQRKRVDIDEIFDLRAVRVMVDSEDDCYTALSVVHGLWPYIPDEFDDYISKPKGNFYRSLHTAVTGPDGKVLEVQIRTQEMHQHAEYGIAAHWAYKESAGHDAAFQRRVVLMRNWLERTLETPTDAEASDEANKDLDAGDPVQAAGSASIYVLTPQAKVIELPPGATPLDFAYAIHSEVGHHCRGARVDGRIVPLTYQLSSGETVEIITQKNAAPSRDWLSVHHGYLVTARARNRVRQWFKQQDYERHLAEGRSQLDKELTRLGIDTKASLEPLAARFNLQRGDDVLAAIGRGDLAVGAVARQLDASRPERREASAESEPAALAPSPRRRRRSGDRPEVVVAGVPDLMTQIVSCCHPVPYDPIVGFITRGRGVAVHRANCPNVIGLRDDEQERLIEVEWAEQPDSAAYPVDIIITAADRRGLLRDVSSVLADEDANVIDTETHTDATNDRASMRFTVEVSDVDQLDRVCGKLRQLTDVIEVRRTGR</sequence>
<evidence type="ECO:0000313" key="10">
    <source>
        <dbReference type="EMBL" id="MBK1703135.1"/>
    </source>
</evidence>